<proteinExistence type="predicted"/>
<accession>A0ABU7V8L2</accession>
<evidence type="ECO:0008006" key="4">
    <source>
        <dbReference type="Google" id="ProtNLM"/>
    </source>
</evidence>
<keyword evidence="1" id="KW-0732">Signal</keyword>
<gene>
    <name evidence="2" type="ORF">V2V91_12115</name>
</gene>
<feature type="chain" id="PRO_5046748304" description="WxL domain-containing protein" evidence="1">
    <location>
        <begin position="31"/>
        <end position="551"/>
    </location>
</feature>
<protein>
    <recommendedName>
        <fullName evidence="4">WxL domain-containing protein</fullName>
    </recommendedName>
</protein>
<keyword evidence="3" id="KW-1185">Reference proteome</keyword>
<organism evidence="2 3">
    <name type="scientific">Microbacterium schleiferi</name>
    <dbReference type="NCBI Taxonomy" id="69362"/>
    <lineage>
        <taxon>Bacteria</taxon>
        <taxon>Bacillati</taxon>
        <taxon>Actinomycetota</taxon>
        <taxon>Actinomycetes</taxon>
        <taxon>Micrococcales</taxon>
        <taxon>Microbacteriaceae</taxon>
        <taxon>Microbacterium</taxon>
    </lineage>
</organism>
<sequence>MNSKKFFSRAVIAGVAAAALVVTGATAASAAEGRDAGDGRKLEQPQTNGSLDTYFLLDGSTGAYIGETDANSDGWIDTAFAPSKNLVAVGNNNGTLGQAATYAAMDPAIVTGGDNSWDQLYVVLDDNISQGISNWSAWTVSAAIDRKAAAFTSLTLSGKTNGNPGIAAVLAAGGTYQHGLVFTKNNGQTVVGAIYRTVDITAGSTYRVSTTQYYTAPAFVPDFANYAATAGASAKLVGGSLALDATASNAGKTVDIWVEGEASAKHSGVVLNGSGKATLTSDVAADKKLAIVESNAVVAWVTTADVSVPTDATDAATKVIIASPDEGVRTVVIPTGAANANQTFRAYGWSTATDLGLITTDANGDATVDASALSYGDHTIALVDGAGDVVAWGTVTFSTVTETNTDLEVDVTVSGIFSLTGVAASVDLGDVKRGESTTASLGAFKVTDDRALLPGWTLTAATSPFVNAGAGNDQIAASALSIAPAIESGESTGLTIAGSPVAGSGVFAEGAANSSTLEAGTTFNANLTFAAPAAAKAGTYTSVLTLTLVSK</sequence>
<reference evidence="2 3" key="1">
    <citation type="submission" date="2024-01" db="EMBL/GenBank/DDBJ databases">
        <title>the genome sequence of strain Microbacterium schleiferi NBRC 15075.</title>
        <authorList>
            <person name="Ding Y."/>
            <person name="Zhang G."/>
        </authorList>
    </citation>
    <scope>NUCLEOTIDE SEQUENCE [LARGE SCALE GENOMIC DNA]</scope>
    <source>
        <strain evidence="2 3">NBRC 15075</strain>
    </source>
</reference>
<dbReference type="Proteomes" id="UP001351900">
    <property type="component" value="Unassembled WGS sequence"/>
</dbReference>
<dbReference type="RefSeq" id="WP_331792029.1">
    <property type="nucleotide sequence ID" value="NZ_BAAAUO010000001.1"/>
</dbReference>
<dbReference type="EMBL" id="JAZHOV010000006">
    <property type="protein sequence ID" value="MEF2255873.1"/>
    <property type="molecule type" value="Genomic_DNA"/>
</dbReference>
<feature type="signal peptide" evidence="1">
    <location>
        <begin position="1"/>
        <end position="30"/>
    </location>
</feature>
<evidence type="ECO:0000256" key="1">
    <source>
        <dbReference type="SAM" id="SignalP"/>
    </source>
</evidence>
<evidence type="ECO:0000313" key="2">
    <source>
        <dbReference type="EMBL" id="MEF2255873.1"/>
    </source>
</evidence>
<evidence type="ECO:0000313" key="3">
    <source>
        <dbReference type="Proteomes" id="UP001351900"/>
    </source>
</evidence>
<name>A0ABU7V8L2_9MICO</name>
<comment type="caution">
    <text evidence="2">The sequence shown here is derived from an EMBL/GenBank/DDBJ whole genome shotgun (WGS) entry which is preliminary data.</text>
</comment>